<organism evidence="2 3">
    <name type="scientific">Allosaccharopolyspora coralli</name>
    <dbReference type="NCBI Taxonomy" id="2665642"/>
    <lineage>
        <taxon>Bacteria</taxon>
        <taxon>Bacillati</taxon>
        <taxon>Actinomycetota</taxon>
        <taxon>Actinomycetes</taxon>
        <taxon>Pseudonocardiales</taxon>
        <taxon>Pseudonocardiaceae</taxon>
        <taxon>Allosaccharopolyspora</taxon>
    </lineage>
</organism>
<accession>A0A5Q3Q7H7</accession>
<dbReference type="Gene3D" id="3.10.180.10">
    <property type="entry name" value="2,3-Dihydroxybiphenyl 1,2-Dioxygenase, domain 1"/>
    <property type="match status" value="2"/>
</dbReference>
<dbReference type="PANTHER" id="PTHR33993">
    <property type="entry name" value="GLYOXALASE-RELATED"/>
    <property type="match status" value="1"/>
</dbReference>
<dbReference type="PROSITE" id="PS51819">
    <property type="entry name" value="VOC"/>
    <property type="match status" value="1"/>
</dbReference>
<gene>
    <name evidence="2" type="ORF">GIY23_09845</name>
</gene>
<dbReference type="PANTHER" id="PTHR33993:SF14">
    <property type="entry name" value="GB|AAF24581.1"/>
    <property type="match status" value="1"/>
</dbReference>
<name>A0A5Q3Q7H7_9PSEU</name>
<dbReference type="Pfam" id="PF18029">
    <property type="entry name" value="Glyoxalase_6"/>
    <property type="match status" value="1"/>
</dbReference>
<feature type="domain" description="VOC" evidence="1">
    <location>
        <begin position="19"/>
        <end position="132"/>
    </location>
</feature>
<protein>
    <submittedName>
        <fullName evidence="2">VOC family protein</fullName>
    </submittedName>
</protein>
<dbReference type="InterPro" id="IPR037523">
    <property type="entry name" value="VOC_core"/>
</dbReference>
<dbReference type="InterPro" id="IPR029068">
    <property type="entry name" value="Glyas_Bleomycin-R_OHBP_Dase"/>
</dbReference>
<evidence type="ECO:0000313" key="3">
    <source>
        <dbReference type="Proteomes" id="UP000371041"/>
    </source>
</evidence>
<keyword evidence="3" id="KW-1185">Reference proteome</keyword>
<dbReference type="RefSeq" id="WP_154076373.1">
    <property type="nucleotide sequence ID" value="NZ_CP045929.1"/>
</dbReference>
<reference evidence="3" key="1">
    <citation type="submission" date="2019-11" db="EMBL/GenBank/DDBJ databases">
        <title>The complete genome sequence of Saccharopolyspora sp. E2A.</title>
        <authorList>
            <person name="Zhang G."/>
        </authorList>
    </citation>
    <scope>NUCLEOTIDE SEQUENCE [LARGE SCALE GENOMIC DNA]</scope>
    <source>
        <strain evidence="3">E2A</strain>
    </source>
</reference>
<dbReference type="InterPro" id="IPR052164">
    <property type="entry name" value="Anthracycline_SecMetBiosynth"/>
</dbReference>
<dbReference type="KEGG" id="sace:GIY23_09845"/>
<dbReference type="CDD" id="cd07247">
    <property type="entry name" value="SgaA_N_like"/>
    <property type="match status" value="1"/>
</dbReference>
<dbReference type="Proteomes" id="UP000371041">
    <property type="component" value="Chromosome"/>
</dbReference>
<sequence length="280" mass="30448">MGVVKPGVAPPRWELYAGMPCWIELISPEPQRAAEFYAGLFGWTFAEHTAPDAGEHLIAHRQGFAVASIRSCPPGKAARWRLFLATGDLAETVARAEAHGATTTVPPVAVSGVGTKTVLMSPADAEFGLLEPEPSWEFDVGLPGTLMWPELVAIKAQTADVFFHDLFDYEAEEFGSQQGYSVWFLGEESVMARVSMVREHIGPETRPHWLIYLGADPEVGVDELVRRAVGLDGRVRVVPYDSSLGRVAVLRDPTGARFALVDHTQAGEAGTAANYDPYED</sequence>
<dbReference type="AlphaFoldDB" id="A0A5Q3Q7H7"/>
<evidence type="ECO:0000259" key="1">
    <source>
        <dbReference type="PROSITE" id="PS51819"/>
    </source>
</evidence>
<evidence type="ECO:0000313" key="2">
    <source>
        <dbReference type="EMBL" id="QGK69780.1"/>
    </source>
</evidence>
<proteinExistence type="predicted"/>
<dbReference type="EMBL" id="CP045929">
    <property type="protein sequence ID" value="QGK69780.1"/>
    <property type="molecule type" value="Genomic_DNA"/>
</dbReference>
<dbReference type="InterPro" id="IPR041581">
    <property type="entry name" value="Glyoxalase_6"/>
</dbReference>
<dbReference type="SUPFAM" id="SSF54593">
    <property type="entry name" value="Glyoxalase/Bleomycin resistance protein/Dihydroxybiphenyl dioxygenase"/>
    <property type="match status" value="2"/>
</dbReference>